<proteinExistence type="predicted"/>
<keyword evidence="1" id="KW-0808">Transferase</keyword>
<protein>
    <submittedName>
        <fullName evidence="3">Serine acetyltransferase</fullName>
    </submittedName>
</protein>
<evidence type="ECO:0000256" key="2">
    <source>
        <dbReference type="ARBA" id="ARBA00023315"/>
    </source>
</evidence>
<evidence type="ECO:0000313" key="3">
    <source>
        <dbReference type="EMBL" id="MCB7282529.1"/>
    </source>
</evidence>
<dbReference type="Pfam" id="PF00132">
    <property type="entry name" value="Hexapep"/>
    <property type="match status" value="1"/>
</dbReference>
<dbReference type="PANTHER" id="PTHR42811">
    <property type="entry name" value="SERINE ACETYLTRANSFERASE"/>
    <property type="match status" value="1"/>
</dbReference>
<dbReference type="InterPro" id="IPR045304">
    <property type="entry name" value="LbH_SAT"/>
</dbReference>
<dbReference type="CDD" id="cd03354">
    <property type="entry name" value="LbH_SAT"/>
    <property type="match status" value="1"/>
</dbReference>
<evidence type="ECO:0000256" key="1">
    <source>
        <dbReference type="ARBA" id="ARBA00022679"/>
    </source>
</evidence>
<organism evidence="3 4">
    <name type="scientific">Phocaeicola vulgatus</name>
    <name type="common">Bacteroides vulgatus</name>
    <dbReference type="NCBI Taxonomy" id="821"/>
    <lineage>
        <taxon>Bacteria</taxon>
        <taxon>Pseudomonadati</taxon>
        <taxon>Bacteroidota</taxon>
        <taxon>Bacteroidia</taxon>
        <taxon>Bacteroidales</taxon>
        <taxon>Bacteroidaceae</taxon>
        <taxon>Phocaeicola</taxon>
    </lineage>
</organism>
<dbReference type="EMBL" id="JAJCQG010000057">
    <property type="protein sequence ID" value="MCB7282529.1"/>
    <property type="molecule type" value="Genomic_DNA"/>
</dbReference>
<dbReference type="Proteomes" id="UP001199363">
    <property type="component" value="Unassembled WGS sequence"/>
</dbReference>
<dbReference type="GO" id="GO:0016746">
    <property type="term" value="F:acyltransferase activity"/>
    <property type="evidence" value="ECO:0007669"/>
    <property type="project" value="UniProtKB-KW"/>
</dbReference>
<comment type="caution">
    <text evidence="3">The sequence shown here is derived from an EMBL/GenBank/DDBJ whole genome shotgun (WGS) entry which is preliminary data.</text>
</comment>
<reference evidence="3" key="1">
    <citation type="submission" date="2021-10" db="EMBL/GenBank/DDBJ databases">
        <title>Collection of gut derived symbiotic bacterial strains cultured from healthy donors.</title>
        <authorList>
            <person name="Lin H."/>
            <person name="Littmann E."/>
            <person name="Kohout C."/>
            <person name="Pamer E.G."/>
        </authorList>
    </citation>
    <scope>NUCLEOTIDE SEQUENCE</scope>
    <source>
        <strain evidence="3">DFI.1.167</strain>
    </source>
</reference>
<keyword evidence="2" id="KW-0012">Acyltransferase</keyword>
<sequence length="166" mass="18924">MKDDLLHYKKRKGLNGNNLFCLVYLLLKFKEFRNIFYWRVGMWSKYILFWLPELNTLRIWTKSCNCDGGLYIGHGWGTVINAKKIGRNCLVGQNVTIGSRNRKEPVLEDNVHVWAHAVVLGDITIGRNSEIGAGAIVVKSVPNDCVVVPEKSSIIKRSGKRCHIRL</sequence>
<dbReference type="InterPro" id="IPR001451">
    <property type="entry name" value="Hexapep"/>
</dbReference>
<accession>A0AAW4UYP2</accession>
<evidence type="ECO:0000313" key="4">
    <source>
        <dbReference type="Proteomes" id="UP001199363"/>
    </source>
</evidence>
<dbReference type="AlphaFoldDB" id="A0AAW4UYP2"/>
<dbReference type="RefSeq" id="WP_217316023.1">
    <property type="nucleotide sequence ID" value="NZ_JAHOOU010000052.1"/>
</dbReference>
<gene>
    <name evidence="3" type="ORF">LI282_15990</name>
</gene>
<name>A0AAW4UYP2_PHOVU</name>